<keyword evidence="9" id="KW-0472">Membrane</keyword>
<evidence type="ECO:0000313" key="14">
    <source>
        <dbReference type="Proteomes" id="UP000229897"/>
    </source>
</evidence>
<feature type="domain" description="Porin" evidence="12">
    <location>
        <begin position="7"/>
        <end position="332"/>
    </location>
</feature>
<proteinExistence type="predicted"/>
<organism evidence="13 14">
    <name type="scientific">Massilia violaceinigra</name>
    <dbReference type="NCBI Taxonomy" id="2045208"/>
    <lineage>
        <taxon>Bacteria</taxon>
        <taxon>Pseudomonadati</taxon>
        <taxon>Pseudomonadota</taxon>
        <taxon>Betaproteobacteria</taxon>
        <taxon>Burkholderiales</taxon>
        <taxon>Oxalobacteraceae</taxon>
        <taxon>Telluria group</taxon>
        <taxon>Massilia</taxon>
    </lineage>
</organism>
<dbReference type="Gene3D" id="2.40.160.10">
    <property type="entry name" value="Porin"/>
    <property type="match status" value="1"/>
</dbReference>
<evidence type="ECO:0000256" key="8">
    <source>
        <dbReference type="ARBA" id="ARBA00023114"/>
    </source>
</evidence>
<dbReference type="GO" id="GO:0009279">
    <property type="term" value="C:cell outer membrane"/>
    <property type="evidence" value="ECO:0007669"/>
    <property type="project" value="UniProtKB-SubCell"/>
</dbReference>
<evidence type="ECO:0000256" key="11">
    <source>
        <dbReference type="SAM" id="SignalP"/>
    </source>
</evidence>
<feature type="signal peptide" evidence="11">
    <location>
        <begin position="1"/>
        <end position="20"/>
    </location>
</feature>
<evidence type="ECO:0000259" key="12">
    <source>
        <dbReference type="Pfam" id="PF13609"/>
    </source>
</evidence>
<comment type="subunit">
    <text evidence="2">Homotrimer.</text>
</comment>
<feature type="chain" id="PRO_5013702686" evidence="11">
    <location>
        <begin position="21"/>
        <end position="353"/>
    </location>
</feature>
<dbReference type="PANTHER" id="PTHR34501:SF9">
    <property type="entry name" value="MAJOR OUTER MEMBRANE PROTEIN P.IA"/>
    <property type="match status" value="1"/>
</dbReference>
<keyword evidence="14" id="KW-1185">Reference proteome</keyword>
<keyword evidence="7" id="KW-0406">Ion transport</keyword>
<dbReference type="CDD" id="cd00342">
    <property type="entry name" value="gram_neg_porins"/>
    <property type="match status" value="1"/>
</dbReference>
<evidence type="ECO:0000256" key="1">
    <source>
        <dbReference type="ARBA" id="ARBA00004571"/>
    </source>
</evidence>
<dbReference type="GO" id="GO:0046930">
    <property type="term" value="C:pore complex"/>
    <property type="evidence" value="ECO:0007669"/>
    <property type="project" value="UniProtKB-KW"/>
</dbReference>
<sequence length="353" mass="37257">MKKSLVALALLGASAGFAQAQSSVVIYGTVDAGMIKRTDQSLAIGKRANNTLGFKGVEDLGSGLKALFQLEIRYEPDSGTIEQGGGGVQRPLFQGQSRVGLQGGFGMVRIGRGLTAFQETSTQFEPFHGIPSPAGFQTDLMVAGYTSDPLGLVGNSTNRFSNAVFYNSNVINGFQINATVGTKESSSGSAAIVGRGTLANPQYRPGSEASANPYSVSATYTGAAGSLMLAAERNAVESRLLSIAGYVMATPELKLMATRVQQDRGHTFFNSEEARSWVVGANYKMGSGKILAGYGQKNQGALNQGMQKTKQMSIGYEYSLSPRTYVYADASNKKGPTIPSSMNIYALGVNHAF</sequence>
<dbReference type="PRINTS" id="PR00184">
    <property type="entry name" value="NEISSPPORIN"/>
</dbReference>
<keyword evidence="10" id="KW-0998">Cell outer membrane</keyword>
<keyword evidence="4" id="KW-1134">Transmembrane beta strand</keyword>
<evidence type="ECO:0000256" key="9">
    <source>
        <dbReference type="ARBA" id="ARBA00023136"/>
    </source>
</evidence>
<evidence type="ECO:0000256" key="2">
    <source>
        <dbReference type="ARBA" id="ARBA00011233"/>
    </source>
</evidence>
<dbReference type="InterPro" id="IPR050298">
    <property type="entry name" value="Gram-neg_bact_OMP"/>
</dbReference>
<keyword evidence="3" id="KW-0813">Transport</keyword>
<dbReference type="RefSeq" id="WP_099873697.1">
    <property type="nucleotide sequence ID" value="NZ_CP024608.1"/>
</dbReference>
<keyword evidence="6 11" id="KW-0732">Signal</keyword>
<gene>
    <name evidence="13" type="ORF">CR152_03470</name>
</gene>
<dbReference type="Pfam" id="PF13609">
    <property type="entry name" value="Porin_4"/>
    <property type="match status" value="1"/>
</dbReference>
<evidence type="ECO:0000256" key="10">
    <source>
        <dbReference type="ARBA" id="ARBA00023237"/>
    </source>
</evidence>
<accession>A0A2D2DFC0</accession>
<dbReference type="GO" id="GO:0015288">
    <property type="term" value="F:porin activity"/>
    <property type="evidence" value="ECO:0007669"/>
    <property type="project" value="UniProtKB-KW"/>
</dbReference>
<dbReference type="InterPro" id="IPR002299">
    <property type="entry name" value="Porin_Neis"/>
</dbReference>
<dbReference type="PANTHER" id="PTHR34501">
    <property type="entry name" value="PROTEIN YDDL-RELATED"/>
    <property type="match status" value="1"/>
</dbReference>
<keyword evidence="8" id="KW-0626">Porin</keyword>
<protein>
    <submittedName>
        <fullName evidence="13">Porin</fullName>
    </submittedName>
</protein>
<keyword evidence="5" id="KW-0812">Transmembrane</keyword>
<name>A0A2D2DFC0_9BURK</name>
<reference evidence="13" key="1">
    <citation type="submission" date="2017-10" db="EMBL/GenBank/DDBJ databases">
        <title>Massilia psychrophilum sp. nov., a novel purple-pigmented bacterium isolated from Tianshan glacier, Xinjiang Municipality, China.</title>
        <authorList>
            <person name="Wang H."/>
        </authorList>
    </citation>
    <scope>NUCLEOTIDE SEQUENCE [LARGE SCALE GENOMIC DNA]</scope>
    <source>
        <strain evidence="13">B2</strain>
    </source>
</reference>
<dbReference type="OrthoDB" id="5289162at2"/>
<dbReference type="AlphaFoldDB" id="A0A2D2DFC0"/>
<dbReference type="KEGG" id="mass:CR152_03470"/>
<comment type="subcellular location">
    <subcellularLocation>
        <location evidence="1">Cell outer membrane</location>
        <topology evidence="1">Multi-pass membrane protein</topology>
    </subcellularLocation>
</comment>
<evidence type="ECO:0000256" key="4">
    <source>
        <dbReference type="ARBA" id="ARBA00022452"/>
    </source>
</evidence>
<dbReference type="InterPro" id="IPR023614">
    <property type="entry name" value="Porin_dom_sf"/>
</dbReference>
<evidence type="ECO:0000256" key="5">
    <source>
        <dbReference type="ARBA" id="ARBA00022692"/>
    </source>
</evidence>
<evidence type="ECO:0000256" key="6">
    <source>
        <dbReference type="ARBA" id="ARBA00022729"/>
    </source>
</evidence>
<dbReference type="SUPFAM" id="SSF56935">
    <property type="entry name" value="Porins"/>
    <property type="match status" value="1"/>
</dbReference>
<evidence type="ECO:0000313" key="13">
    <source>
        <dbReference type="EMBL" id="ATQ73675.1"/>
    </source>
</evidence>
<dbReference type="Proteomes" id="UP000229897">
    <property type="component" value="Chromosome"/>
</dbReference>
<dbReference type="GO" id="GO:0006811">
    <property type="term" value="P:monoatomic ion transport"/>
    <property type="evidence" value="ECO:0007669"/>
    <property type="project" value="UniProtKB-KW"/>
</dbReference>
<dbReference type="InterPro" id="IPR033900">
    <property type="entry name" value="Gram_neg_porin_domain"/>
</dbReference>
<dbReference type="EMBL" id="CP024608">
    <property type="protein sequence ID" value="ATQ73675.1"/>
    <property type="molecule type" value="Genomic_DNA"/>
</dbReference>
<evidence type="ECO:0000256" key="7">
    <source>
        <dbReference type="ARBA" id="ARBA00023065"/>
    </source>
</evidence>
<evidence type="ECO:0000256" key="3">
    <source>
        <dbReference type="ARBA" id="ARBA00022448"/>
    </source>
</evidence>